<proteinExistence type="predicted"/>
<reference evidence="3" key="1">
    <citation type="journal article" date="2013" name="Nature">
        <title>Draft genome of the wheat A-genome progenitor Triticum urartu.</title>
        <authorList>
            <person name="Ling H.Q."/>
            <person name="Zhao S."/>
            <person name="Liu D."/>
            <person name="Wang J."/>
            <person name="Sun H."/>
            <person name="Zhang C."/>
            <person name="Fan H."/>
            <person name="Li D."/>
            <person name="Dong L."/>
            <person name="Tao Y."/>
            <person name="Gao C."/>
            <person name="Wu H."/>
            <person name="Li Y."/>
            <person name="Cui Y."/>
            <person name="Guo X."/>
            <person name="Zheng S."/>
            <person name="Wang B."/>
            <person name="Yu K."/>
            <person name="Liang Q."/>
            <person name="Yang W."/>
            <person name="Lou X."/>
            <person name="Chen J."/>
            <person name="Feng M."/>
            <person name="Jian J."/>
            <person name="Zhang X."/>
            <person name="Luo G."/>
            <person name="Jiang Y."/>
            <person name="Liu J."/>
            <person name="Wang Z."/>
            <person name="Sha Y."/>
            <person name="Zhang B."/>
            <person name="Wu H."/>
            <person name="Tang D."/>
            <person name="Shen Q."/>
            <person name="Xue P."/>
            <person name="Zou S."/>
            <person name="Wang X."/>
            <person name="Liu X."/>
            <person name="Wang F."/>
            <person name="Yang Y."/>
            <person name="An X."/>
            <person name="Dong Z."/>
            <person name="Zhang K."/>
            <person name="Zhang X."/>
            <person name="Luo M.C."/>
            <person name="Dvorak J."/>
            <person name="Tong Y."/>
            <person name="Wang J."/>
            <person name="Yang H."/>
            <person name="Li Z."/>
            <person name="Wang D."/>
            <person name="Zhang A."/>
            <person name="Wang J."/>
        </authorList>
    </citation>
    <scope>NUCLEOTIDE SEQUENCE</scope>
    <source>
        <strain evidence="3">cv. G1812</strain>
    </source>
</reference>
<dbReference type="Proteomes" id="UP000015106">
    <property type="component" value="Chromosome 5"/>
</dbReference>
<sequence>MKSLTWLWPSKWCFPLPGPGAGAGAMEGPGAMASHTGSTGGAPGRTGGAGFLRRCVLGSTSGAPVGSTAEIAARLRAMWVPPAAPSQRRRRPRPARGRRGAR</sequence>
<feature type="region of interest" description="Disordered" evidence="1">
    <location>
        <begin position="80"/>
        <end position="102"/>
    </location>
</feature>
<name>A0A8R7UPP1_TRIUA</name>
<organism evidence="2 3">
    <name type="scientific">Triticum urartu</name>
    <name type="common">Red wild einkorn</name>
    <name type="synonym">Crithodium urartu</name>
    <dbReference type="NCBI Taxonomy" id="4572"/>
    <lineage>
        <taxon>Eukaryota</taxon>
        <taxon>Viridiplantae</taxon>
        <taxon>Streptophyta</taxon>
        <taxon>Embryophyta</taxon>
        <taxon>Tracheophyta</taxon>
        <taxon>Spermatophyta</taxon>
        <taxon>Magnoliopsida</taxon>
        <taxon>Liliopsida</taxon>
        <taxon>Poales</taxon>
        <taxon>Poaceae</taxon>
        <taxon>BOP clade</taxon>
        <taxon>Pooideae</taxon>
        <taxon>Triticodae</taxon>
        <taxon>Triticeae</taxon>
        <taxon>Triticinae</taxon>
        <taxon>Triticum</taxon>
    </lineage>
</organism>
<reference evidence="2" key="2">
    <citation type="submission" date="2018-03" db="EMBL/GenBank/DDBJ databases">
        <title>The Triticum urartu genome reveals the dynamic nature of wheat genome evolution.</title>
        <authorList>
            <person name="Ling H."/>
            <person name="Ma B."/>
            <person name="Shi X."/>
            <person name="Liu H."/>
            <person name="Dong L."/>
            <person name="Sun H."/>
            <person name="Cao Y."/>
            <person name="Gao Q."/>
            <person name="Zheng S."/>
            <person name="Li Y."/>
            <person name="Yu Y."/>
            <person name="Du H."/>
            <person name="Qi M."/>
            <person name="Li Y."/>
            <person name="Yu H."/>
            <person name="Cui Y."/>
            <person name="Wang N."/>
            <person name="Chen C."/>
            <person name="Wu H."/>
            <person name="Zhao Y."/>
            <person name="Zhang J."/>
            <person name="Li Y."/>
            <person name="Zhou W."/>
            <person name="Zhang B."/>
            <person name="Hu W."/>
            <person name="Eijk M."/>
            <person name="Tang J."/>
            <person name="Witsenboer H."/>
            <person name="Zhao S."/>
            <person name="Li Z."/>
            <person name="Zhang A."/>
            <person name="Wang D."/>
            <person name="Liang C."/>
        </authorList>
    </citation>
    <scope>NUCLEOTIDE SEQUENCE [LARGE SCALE GENOMIC DNA]</scope>
    <source>
        <strain evidence="2">cv. G1812</strain>
    </source>
</reference>
<keyword evidence="3" id="KW-1185">Reference proteome</keyword>
<accession>A0A8R7UPP1</accession>
<reference evidence="2" key="3">
    <citation type="submission" date="2022-06" db="UniProtKB">
        <authorList>
            <consortium name="EnsemblPlants"/>
        </authorList>
    </citation>
    <scope>IDENTIFICATION</scope>
</reference>
<dbReference type="EnsemblPlants" id="TuG1812G0500004517.01.T01">
    <property type="protein sequence ID" value="TuG1812G0500004517.01.T01"/>
    <property type="gene ID" value="TuG1812G0500004517.01"/>
</dbReference>
<dbReference type="Gramene" id="TuG1812G0500004517.01.T01">
    <property type="protein sequence ID" value="TuG1812G0500004517.01.T01"/>
    <property type="gene ID" value="TuG1812G0500004517.01"/>
</dbReference>
<evidence type="ECO:0000313" key="3">
    <source>
        <dbReference type="Proteomes" id="UP000015106"/>
    </source>
</evidence>
<feature type="region of interest" description="Disordered" evidence="1">
    <location>
        <begin position="23"/>
        <end position="49"/>
    </location>
</feature>
<feature type="compositionally biased region" description="Low complexity" evidence="1">
    <location>
        <begin position="28"/>
        <end position="37"/>
    </location>
</feature>
<feature type="compositionally biased region" description="Gly residues" evidence="1">
    <location>
        <begin position="38"/>
        <end position="49"/>
    </location>
</feature>
<dbReference type="AlphaFoldDB" id="A0A8R7UPP1"/>
<protein>
    <submittedName>
        <fullName evidence="2">Uncharacterized protein</fullName>
    </submittedName>
</protein>
<feature type="compositionally biased region" description="Basic residues" evidence="1">
    <location>
        <begin position="87"/>
        <end position="102"/>
    </location>
</feature>
<evidence type="ECO:0000256" key="1">
    <source>
        <dbReference type="SAM" id="MobiDB-lite"/>
    </source>
</evidence>
<evidence type="ECO:0000313" key="2">
    <source>
        <dbReference type="EnsemblPlants" id="TuG1812G0500004517.01.T01"/>
    </source>
</evidence>